<feature type="compositionally biased region" description="Basic and acidic residues" evidence="3">
    <location>
        <begin position="792"/>
        <end position="818"/>
    </location>
</feature>
<feature type="compositionally biased region" description="Low complexity" evidence="3">
    <location>
        <begin position="150"/>
        <end position="159"/>
    </location>
</feature>
<feature type="compositionally biased region" description="Low complexity" evidence="3">
    <location>
        <begin position="266"/>
        <end position="281"/>
    </location>
</feature>
<comment type="subcellular location">
    <subcellularLocation>
        <location evidence="1">Nucleus</location>
        <location evidence="1">Nucleolus</location>
    </subcellularLocation>
</comment>
<feature type="compositionally biased region" description="Basic and acidic residues" evidence="3">
    <location>
        <begin position="100"/>
        <end position="109"/>
    </location>
</feature>
<name>A0A8C9S4U6_SCLFO</name>
<dbReference type="GO" id="GO:0003723">
    <property type="term" value="F:RNA binding"/>
    <property type="evidence" value="ECO:0007669"/>
    <property type="project" value="TreeGrafter"/>
</dbReference>
<dbReference type="GO" id="GO:0005730">
    <property type="term" value="C:nucleolus"/>
    <property type="evidence" value="ECO:0007669"/>
    <property type="project" value="UniProtKB-SubCell"/>
</dbReference>
<feature type="region of interest" description="Disordered" evidence="3">
    <location>
        <begin position="792"/>
        <end position="826"/>
    </location>
</feature>
<dbReference type="PANTHER" id="PTHR21686:SF12">
    <property type="entry name" value="DEOXYNUCLEOTIDYLTRANSFERASE TERMINAL-INTERACTING PROTEIN 2"/>
    <property type="match status" value="1"/>
</dbReference>
<feature type="compositionally biased region" description="Basic and acidic residues" evidence="3">
    <location>
        <begin position="676"/>
        <end position="695"/>
    </location>
</feature>
<protein>
    <submittedName>
        <fullName evidence="5">Deoxynucleotidyltransferase, terminal, interacting protein 2</fullName>
    </submittedName>
</protein>
<reference evidence="5 6" key="1">
    <citation type="submission" date="2019-04" db="EMBL/GenBank/DDBJ databases">
        <authorList>
            <consortium name="Wellcome Sanger Institute Data Sharing"/>
        </authorList>
    </citation>
    <scope>NUCLEOTIDE SEQUENCE [LARGE SCALE GENOMIC DNA]</scope>
</reference>
<evidence type="ECO:0000256" key="3">
    <source>
        <dbReference type="SAM" id="MobiDB-lite"/>
    </source>
</evidence>
<feature type="compositionally biased region" description="Acidic residues" evidence="3">
    <location>
        <begin position="614"/>
        <end position="634"/>
    </location>
</feature>
<dbReference type="Pfam" id="PF08698">
    <property type="entry name" value="Fcf2"/>
    <property type="match status" value="1"/>
</dbReference>
<evidence type="ECO:0000313" key="6">
    <source>
        <dbReference type="Proteomes" id="UP000694397"/>
    </source>
</evidence>
<gene>
    <name evidence="5" type="primary">dnttip2</name>
</gene>
<feature type="region of interest" description="Disordered" evidence="3">
    <location>
        <begin position="486"/>
        <end position="530"/>
    </location>
</feature>
<reference evidence="5" key="3">
    <citation type="submission" date="2025-09" db="UniProtKB">
        <authorList>
            <consortium name="Ensembl"/>
        </authorList>
    </citation>
    <scope>IDENTIFICATION</scope>
</reference>
<proteinExistence type="predicted"/>
<feature type="domain" description="Fcf2 pre-rRNA processing C-terminal" evidence="4">
    <location>
        <begin position="815"/>
        <end position="908"/>
    </location>
</feature>
<keyword evidence="6" id="KW-1185">Reference proteome</keyword>
<dbReference type="OrthoDB" id="427886at2759"/>
<dbReference type="InterPro" id="IPR039883">
    <property type="entry name" value="Fcf2/DNTTIP2"/>
</dbReference>
<dbReference type="AlphaFoldDB" id="A0A8C9S4U6"/>
<keyword evidence="2" id="KW-0539">Nucleus</keyword>
<evidence type="ECO:0000313" key="5">
    <source>
        <dbReference type="Ensembl" id="ENSSFOP00015024463.2"/>
    </source>
</evidence>
<dbReference type="GeneTree" id="ENSGT00510000048142"/>
<evidence type="ECO:0000256" key="2">
    <source>
        <dbReference type="ARBA" id="ARBA00023242"/>
    </source>
</evidence>
<dbReference type="Ensembl" id="ENSSFOT00015024729.2">
    <property type="protein sequence ID" value="ENSSFOP00015024463.2"/>
    <property type="gene ID" value="ENSSFOG00015015734.2"/>
</dbReference>
<feature type="compositionally biased region" description="Polar residues" evidence="3">
    <location>
        <begin position="350"/>
        <end position="370"/>
    </location>
</feature>
<evidence type="ECO:0000256" key="1">
    <source>
        <dbReference type="ARBA" id="ARBA00004604"/>
    </source>
</evidence>
<organism evidence="5 6">
    <name type="scientific">Scleropages formosus</name>
    <name type="common">Asian bonytongue</name>
    <name type="synonym">Osteoglossum formosum</name>
    <dbReference type="NCBI Taxonomy" id="113540"/>
    <lineage>
        <taxon>Eukaryota</taxon>
        <taxon>Metazoa</taxon>
        <taxon>Chordata</taxon>
        <taxon>Craniata</taxon>
        <taxon>Vertebrata</taxon>
        <taxon>Euteleostomi</taxon>
        <taxon>Actinopterygii</taxon>
        <taxon>Neopterygii</taxon>
        <taxon>Teleostei</taxon>
        <taxon>Osteoglossocephala</taxon>
        <taxon>Osteoglossomorpha</taxon>
        <taxon>Osteoglossiformes</taxon>
        <taxon>Osteoglossidae</taxon>
        <taxon>Scleropages</taxon>
    </lineage>
</organism>
<evidence type="ECO:0000259" key="4">
    <source>
        <dbReference type="Pfam" id="PF08698"/>
    </source>
</evidence>
<feature type="region of interest" description="Disordered" evidence="3">
    <location>
        <begin position="59"/>
        <end position="281"/>
    </location>
</feature>
<feature type="region of interest" description="Disordered" evidence="3">
    <location>
        <begin position="554"/>
        <end position="723"/>
    </location>
</feature>
<dbReference type="Proteomes" id="UP000694397">
    <property type="component" value="Chromosome 9"/>
</dbReference>
<feature type="compositionally biased region" description="Basic residues" evidence="3">
    <location>
        <begin position="163"/>
        <end position="180"/>
    </location>
</feature>
<feature type="compositionally biased region" description="Low complexity" evidence="3">
    <location>
        <begin position="191"/>
        <end position="204"/>
    </location>
</feature>
<sequence>MYNFFRRVCERMRTKPELDRWVKRKLARKWRLAQNSPLTRVLPGSDRRRGSMVATRSGVRAFSPNGGETQECSADMEATPTARRTRRSTVQGGAQLHSDATNEHQHDEGGSSTLMEARSSTVKRKTRSSTRQEENAAQPDSTHEADVSESESCCSAASESRSRPHTRSGRRHISPRRKANARKEEDEMSEAESCCSSASATRRTSVQRNTRSQRKRLPADDQPEQQGDGSERSEAELGSSVILRASRTRTGAALKSLEEDTEPSEPDSCSSSISSLRNTAVRRVTRARSARAISPIPMELEADSHASRPLQTRAGRAKPASASKSQPYDSEGFESGPSNTPRRSARLCRSATQQTQLAVLSDSESGSTDVYSPLGSPCSLRAKSTPCSSRTGSANSSRALLLPQATTKAQVPMDTLSQSAQLTISNAVDVLGQEGVLGADSPLDSECKLTEELEPDNTLTAECEEMVEVQEASPNQTAIVTIFESASTNKHDGDEEQGDTMDTSVVPESPQIEVSQKSEGNTSVNEETDLAEEVSAGEMVSNCSVRVSFSNCAPVEDDNVEGKDLTGQETQEDDVDKTVIEESVEDGVGMAVRDEAEEPEKLGQKPGLFFLLESSEEEGESDDGGQSAEEQESEGSDREDNTQLDGTEAGPSHPRPEEPVPIDELFVVDTQPGLRPNEKYYLDEEQKRVESSDAEDKSEEEFIDQEVDDDEEDDDDDDDDEDAKLLFKSKKPVMELSSSIDPGLKVKEMGGLYITFDGTRSKAASDTLKKLKEQKNIDELLKKSIIGPDFERKDSVPPYKESKKALKLKRREEREKTTGDGWFNMKAPEMTQELKNDLQALKMRSAVDPKRFYKKNDREGFPKYLQVGTVVECPLDFYHSRIPKKQRKRTIVEELLADAEFRNYNKKKYKEIIAEKAALAAGRKNRKKQKFSKKEK</sequence>
<dbReference type="InterPro" id="IPR014810">
    <property type="entry name" value="Fcf2_C"/>
</dbReference>
<dbReference type="GO" id="GO:0006396">
    <property type="term" value="P:RNA processing"/>
    <property type="evidence" value="ECO:0007669"/>
    <property type="project" value="TreeGrafter"/>
</dbReference>
<feature type="compositionally biased region" description="Polar residues" evidence="3">
    <location>
        <begin position="512"/>
        <end position="525"/>
    </location>
</feature>
<accession>A0A8C9S4U6</accession>
<feature type="region of interest" description="Disordered" evidence="3">
    <location>
        <begin position="296"/>
        <end position="370"/>
    </location>
</feature>
<reference evidence="5" key="2">
    <citation type="submission" date="2025-08" db="UniProtKB">
        <authorList>
            <consortium name="Ensembl"/>
        </authorList>
    </citation>
    <scope>IDENTIFICATION</scope>
</reference>
<feature type="compositionally biased region" description="Acidic residues" evidence="3">
    <location>
        <begin position="696"/>
        <end position="722"/>
    </location>
</feature>
<dbReference type="PANTHER" id="PTHR21686">
    <property type="entry name" value="DEOXYNUCLEOTIDYLTRANSFERASE TERMINAL-INTERACTING PROTEIN 2"/>
    <property type="match status" value="1"/>
</dbReference>